<organism evidence="2 3">
    <name type="scientific">Liparis tanakae</name>
    <name type="common">Tanaka's snailfish</name>
    <dbReference type="NCBI Taxonomy" id="230148"/>
    <lineage>
        <taxon>Eukaryota</taxon>
        <taxon>Metazoa</taxon>
        <taxon>Chordata</taxon>
        <taxon>Craniata</taxon>
        <taxon>Vertebrata</taxon>
        <taxon>Euteleostomi</taxon>
        <taxon>Actinopterygii</taxon>
        <taxon>Neopterygii</taxon>
        <taxon>Teleostei</taxon>
        <taxon>Neoteleostei</taxon>
        <taxon>Acanthomorphata</taxon>
        <taxon>Eupercaria</taxon>
        <taxon>Perciformes</taxon>
        <taxon>Cottioidei</taxon>
        <taxon>Cottales</taxon>
        <taxon>Liparidae</taxon>
        <taxon>Liparis</taxon>
    </lineage>
</organism>
<dbReference type="AlphaFoldDB" id="A0A4Z2HPL1"/>
<proteinExistence type="predicted"/>
<comment type="caution">
    <text evidence="2">The sequence shown here is derived from an EMBL/GenBank/DDBJ whole genome shotgun (WGS) entry which is preliminary data.</text>
</comment>
<reference evidence="2 3" key="1">
    <citation type="submission" date="2019-03" db="EMBL/GenBank/DDBJ databases">
        <title>First draft genome of Liparis tanakae, snailfish: a comprehensive survey of snailfish specific genes.</title>
        <authorList>
            <person name="Kim W."/>
            <person name="Song I."/>
            <person name="Jeong J.-H."/>
            <person name="Kim D."/>
            <person name="Kim S."/>
            <person name="Ryu S."/>
            <person name="Song J.Y."/>
            <person name="Lee S.K."/>
        </authorList>
    </citation>
    <scope>NUCLEOTIDE SEQUENCE [LARGE SCALE GENOMIC DNA]</scope>
    <source>
        <tissue evidence="2">Muscle</tissue>
    </source>
</reference>
<name>A0A4Z2HPL1_9TELE</name>
<gene>
    <name evidence="2" type="ORF">EYF80_022203</name>
</gene>
<feature type="region of interest" description="Disordered" evidence="1">
    <location>
        <begin position="140"/>
        <end position="187"/>
    </location>
</feature>
<evidence type="ECO:0000313" key="2">
    <source>
        <dbReference type="EMBL" id="TNN67530.1"/>
    </source>
</evidence>
<dbReference type="EMBL" id="SRLO01000202">
    <property type="protein sequence ID" value="TNN67530.1"/>
    <property type="molecule type" value="Genomic_DNA"/>
</dbReference>
<sequence>MAERASGRFSLASANSLDTMLPKSTSSLQPPHFQPSPGGPLWRVSQPQMVAEPSAQARVTANATPAEAIAPHRFTSTSRRLLTASPLRRTVPLLLLLLLSETTSGVQPRTKTQSAGIAKGGILMICSLCCLVRQGVQSNHGGSENNSHLAGPRGKTFFSLSPENRLHTVHPTPETAEWRRRTVSLQT</sequence>
<accession>A0A4Z2HPL1</accession>
<keyword evidence="3" id="KW-1185">Reference proteome</keyword>
<protein>
    <submittedName>
        <fullName evidence="2">Uncharacterized protein</fullName>
    </submittedName>
</protein>
<evidence type="ECO:0000256" key="1">
    <source>
        <dbReference type="SAM" id="MobiDB-lite"/>
    </source>
</evidence>
<dbReference type="Proteomes" id="UP000314294">
    <property type="component" value="Unassembled WGS sequence"/>
</dbReference>
<evidence type="ECO:0000313" key="3">
    <source>
        <dbReference type="Proteomes" id="UP000314294"/>
    </source>
</evidence>